<keyword evidence="2" id="KW-1185">Reference proteome</keyword>
<organism evidence="1 2">
    <name type="scientific">Vermiconidia calcicola</name>
    <dbReference type="NCBI Taxonomy" id="1690605"/>
    <lineage>
        <taxon>Eukaryota</taxon>
        <taxon>Fungi</taxon>
        <taxon>Dikarya</taxon>
        <taxon>Ascomycota</taxon>
        <taxon>Pezizomycotina</taxon>
        <taxon>Dothideomycetes</taxon>
        <taxon>Dothideomycetidae</taxon>
        <taxon>Mycosphaerellales</taxon>
        <taxon>Extremaceae</taxon>
        <taxon>Vermiconidia</taxon>
    </lineage>
</organism>
<protein>
    <submittedName>
        <fullName evidence="1">Uncharacterized protein</fullName>
    </submittedName>
</protein>
<gene>
    <name evidence="1" type="ORF">LTR37_007070</name>
</gene>
<evidence type="ECO:0000313" key="2">
    <source>
        <dbReference type="Proteomes" id="UP001281147"/>
    </source>
</evidence>
<dbReference type="Proteomes" id="UP001281147">
    <property type="component" value="Unassembled WGS sequence"/>
</dbReference>
<dbReference type="EMBL" id="JAUTXU010000048">
    <property type="protein sequence ID" value="KAK3715582.1"/>
    <property type="molecule type" value="Genomic_DNA"/>
</dbReference>
<proteinExistence type="predicted"/>
<evidence type="ECO:0000313" key="1">
    <source>
        <dbReference type="EMBL" id="KAK3715582.1"/>
    </source>
</evidence>
<comment type="caution">
    <text evidence="1">The sequence shown here is derived from an EMBL/GenBank/DDBJ whole genome shotgun (WGS) entry which is preliminary data.</text>
</comment>
<name>A0ACC3NGB3_9PEZI</name>
<sequence>MAAWSVPPRSLTAQFSHIMSSLETQRGQGSSNAPAASGVEYGYQDDEMVVRQSELSGNSAARAMLDSRPVIREAQKPEQHRADAVVRIDALGWSRVLGDVAMLVAAVLSFPVIVQGIFY</sequence>
<reference evidence="1" key="1">
    <citation type="submission" date="2023-07" db="EMBL/GenBank/DDBJ databases">
        <title>Black Yeasts Isolated from many extreme environments.</title>
        <authorList>
            <person name="Coleine C."/>
            <person name="Stajich J.E."/>
            <person name="Selbmann L."/>
        </authorList>
    </citation>
    <scope>NUCLEOTIDE SEQUENCE</scope>
    <source>
        <strain evidence="1">CCFEE 5714</strain>
    </source>
</reference>
<accession>A0ACC3NGB3</accession>